<accession>A0A6M3JHL7</accession>
<protein>
    <submittedName>
        <fullName evidence="1">Uncharacterized protein</fullName>
    </submittedName>
</protein>
<evidence type="ECO:0000313" key="1">
    <source>
        <dbReference type="EMBL" id="QJA68562.1"/>
    </source>
</evidence>
<gene>
    <name evidence="1" type="ORF">MM415A06187_0006</name>
</gene>
<sequence>MDMKQEKKQRYLMKLLYEWLKGIGYKFDKDGTGWLGVWGT</sequence>
<reference evidence="1" key="1">
    <citation type="submission" date="2020-03" db="EMBL/GenBank/DDBJ databases">
        <title>The deep terrestrial virosphere.</title>
        <authorList>
            <person name="Holmfeldt K."/>
            <person name="Nilsson E."/>
            <person name="Simone D."/>
            <person name="Lopez-Fernandez M."/>
            <person name="Wu X."/>
            <person name="de Brujin I."/>
            <person name="Lundin D."/>
            <person name="Andersson A."/>
            <person name="Bertilsson S."/>
            <person name="Dopson M."/>
        </authorList>
    </citation>
    <scope>NUCLEOTIDE SEQUENCE</scope>
    <source>
        <strain evidence="1">MM415A06187</strain>
    </source>
</reference>
<organism evidence="1">
    <name type="scientific">viral metagenome</name>
    <dbReference type="NCBI Taxonomy" id="1070528"/>
    <lineage>
        <taxon>unclassified sequences</taxon>
        <taxon>metagenomes</taxon>
        <taxon>organismal metagenomes</taxon>
    </lineage>
</organism>
<dbReference type="AlphaFoldDB" id="A0A6M3JHL7"/>
<dbReference type="EMBL" id="MT141628">
    <property type="protein sequence ID" value="QJA68562.1"/>
    <property type="molecule type" value="Genomic_DNA"/>
</dbReference>
<name>A0A6M3JHL7_9ZZZZ</name>
<proteinExistence type="predicted"/>